<dbReference type="PANTHER" id="PTHR10663:SF333">
    <property type="entry name" value="PROTEIN MON2 HOMOLOG"/>
    <property type="match status" value="1"/>
</dbReference>
<comment type="similarity">
    <text evidence="1">Belongs to the MON2 family.</text>
</comment>
<sequence length="1789" mass="194054">MTAQLLATELANLIQESKRKHNDLRQAAEKSLEELKSLNISSEAQLGPELTQRNNFVNPFIIACGTKNAKFTGIAIVCLQRLIVSKALPRPRLSQVLEALQGATSAGLDVQLKILQALPSLLQNYSTDVKGDLLVTALNVCFILQSSKNAIVNNTSAATLQQLVVSVFDKVVTEDKNGSDSTIVGEAPSEHGTVPLKSAAMDAFRIFNDLCLLTESQRPEFLRFSGLPQTFGLELIESVLTNHAAIFSSHPEQTHILRTRVMPFIIKSLSGKLNFATTVRLLRILYTLLRRHLSLLRDESGDALEILTRLLDQETFLWKRALCMEVFRGMFADAGLLRRLFALFDAQEDDKKILKNLTATFVRVSTEKPAIIGLGQQSTVPVANPYSSITASTDHAMLEATGVGGIISGSVSEGHNTGISNQWSIVRVPCIDQLDKTEPPSIPESYIYSLTLACIMSLSEGLAKFILPLTVASKKRGPRHGSLSGSNSGRNSPAPSIEDSSQARGGVERTASFKRNPVPVNPLLLEDHPLHADIRICAGIVQQCWPAVLATCSAFLYASLDSEYYHGLVRAFQKFTHVAGLLQLATPRDAFLTTLGKAAVPSNVLTACMNGGSARPTTPNSATSAPDPPNSILSNARGMLSVDSLVSQVSAERPRQSSVIDAGPSTLNTRNMLCLRALLNLGIALGPTLESSWRILLETLQQADFVLFASGKSAGRVMTATRNTDQQAEAEAAALLQNFSGEVKAVETAASRLFESTVDFPNNSFVEVVKAVCNLLEKEAEPHSPEDTRPHTPGSGGGLALKTSRGHRRAMSLSVTPMAAANQEDQFALAKLGDLASINLERLLEYPPDVSGWTPLVSELVSTLSSATANAPVRIRAAEILVRIIFDSASAVAGSPEEIRGELQLRLLEALRDALLPLQMSHRETTVATHATDIDIHKVILDGLKSIIENCGESLLSGWDITFEIIDSIFLPRRLASENEENDDGHPEILGTRSVKLIKPSFSSLQLICSDFLDSLPNSCFLHLVDTLYKFSSQDDDLNVALTTVTFFWAISDFLSGKSKSISVTEDMAQDSSDAALVELASNPDHSASGAALWMLLLLRLTNVTTDQRLELRNSAIQTLLRIIHAYGSSLKPEAWSICIRSVIFRLLSFIEARLRGTRGAEGQSTKNDWHETAVVIINGVSDLLSNYLDVLIGHSRFGALWSELLEHFATMLDFKILDMSSATFSSLGSILSKCDDKPRKNFDKAAVDMAWELWARGLPIPDLTPGIKGEDNQKCLLSWVEAFLQLYRLIHKDLEVGRVQRLLSLVREAMIKATPGSYASDIEYVTPLQGKMLEVLRVVRTDIAGAPSAMISQIAEFVTFAFDEARIINTPTQKRTYVAMSKESMGILHYHVTENASDADVFSSGAFHAALSALARPITLKYRFPITTKSVQPWREATSASIAILEATLPHLKAAEVPRAAFQGAWQVIVEIAIGIISADTTEAPQGADVSDDQDFDVGSFRELRELIIPSLGAQDVLEKTRKAYAEGLFQTSIVHEPTPAEGEIVFGRSGGDIVQKGLSSFFEPRNGRTIDPPPTRREDVAYVCLEELFALVSAHDEDTATPTIVVLPPTPRLPKKQQGGGDPYDQALRKSTNAKAGGDASSGSSLSPNGSASAEEMPARPSASASSKERHEQHVQLARTAAPYLILRCALPLRGYAADQPLRGRAMPQPLSQSLELSRVLRGLVELRSEPAAIPDLDSCDSEGRKHLLRLYPLLTRVVQAAGGCGDRALLGLVGEALVVVGGELGV</sequence>
<reference evidence="11" key="1">
    <citation type="submission" date="2010-07" db="EMBL/GenBank/DDBJ databases">
        <title>The genome sequence of Gaeumannomyces graminis var. tritici strain R3-111a-1.</title>
        <authorList>
            <consortium name="The Broad Institute Genome Sequencing Platform"/>
            <person name="Ma L.-J."/>
            <person name="Dead R."/>
            <person name="Young S."/>
            <person name="Zeng Q."/>
            <person name="Koehrsen M."/>
            <person name="Alvarado L."/>
            <person name="Berlin A."/>
            <person name="Chapman S.B."/>
            <person name="Chen Z."/>
            <person name="Freedman E."/>
            <person name="Gellesch M."/>
            <person name="Goldberg J."/>
            <person name="Griggs A."/>
            <person name="Gujja S."/>
            <person name="Heilman E.R."/>
            <person name="Heiman D."/>
            <person name="Hepburn T."/>
            <person name="Howarth C."/>
            <person name="Jen D."/>
            <person name="Larson L."/>
            <person name="Mehta T."/>
            <person name="Neiman D."/>
            <person name="Pearson M."/>
            <person name="Roberts A."/>
            <person name="Saif S."/>
            <person name="Shea T."/>
            <person name="Shenoy N."/>
            <person name="Sisk P."/>
            <person name="Stolte C."/>
            <person name="Sykes S."/>
            <person name="Walk T."/>
            <person name="White J."/>
            <person name="Yandava C."/>
            <person name="Haas B."/>
            <person name="Nusbaum C."/>
            <person name="Birren B."/>
        </authorList>
    </citation>
    <scope>NUCLEOTIDE SEQUENCE [LARGE SCALE GENOMIC DNA]</scope>
    <source>
        <strain evidence="11">R3-111a-1</strain>
    </source>
</reference>
<proteinExistence type="inferred from homology"/>
<reference evidence="10" key="5">
    <citation type="submission" date="2018-04" db="UniProtKB">
        <authorList>
            <consortium name="EnsemblFungi"/>
        </authorList>
    </citation>
    <scope>IDENTIFICATION</scope>
    <source>
        <strain evidence="10">R3-111a-1</strain>
    </source>
</reference>
<feature type="domain" description="Mon2/Sec7/BIG1-like HUS" evidence="6">
    <location>
        <begin position="200"/>
        <end position="353"/>
    </location>
</feature>
<feature type="region of interest" description="Disordered" evidence="5">
    <location>
        <begin position="611"/>
        <end position="630"/>
    </location>
</feature>
<dbReference type="PANTHER" id="PTHR10663">
    <property type="entry name" value="GUANYL-NUCLEOTIDE EXCHANGE FACTOR"/>
    <property type="match status" value="1"/>
</dbReference>
<dbReference type="RefSeq" id="XP_009223730.1">
    <property type="nucleotide sequence ID" value="XM_009225466.1"/>
</dbReference>
<dbReference type="EMBL" id="GL385398">
    <property type="protein sequence ID" value="EJT73786.1"/>
    <property type="molecule type" value="Genomic_DNA"/>
</dbReference>
<organism evidence="9">
    <name type="scientific">Gaeumannomyces tritici (strain R3-111a-1)</name>
    <name type="common">Wheat and barley take-all root rot fungus</name>
    <name type="synonym">Gaeumannomyces graminis var. tritici</name>
    <dbReference type="NCBI Taxonomy" id="644352"/>
    <lineage>
        <taxon>Eukaryota</taxon>
        <taxon>Fungi</taxon>
        <taxon>Dikarya</taxon>
        <taxon>Ascomycota</taxon>
        <taxon>Pezizomycotina</taxon>
        <taxon>Sordariomycetes</taxon>
        <taxon>Sordariomycetidae</taxon>
        <taxon>Magnaporthales</taxon>
        <taxon>Magnaporthaceae</taxon>
        <taxon>Gaeumannomyces</taxon>
    </lineage>
</organism>
<feature type="compositionally biased region" description="Polar residues" evidence="5">
    <location>
        <begin position="615"/>
        <end position="624"/>
    </location>
</feature>
<feature type="region of interest" description="Disordered" evidence="5">
    <location>
        <begin position="1604"/>
        <end position="1676"/>
    </location>
</feature>
<reference evidence="10" key="4">
    <citation type="journal article" date="2015" name="G3 (Bethesda)">
        <title>Genome sequences of three phytopathogenic species of the Magnaporthaceae family of fungi.</title>
        <authorList>
            <person name="Okagaki L.H."/>
            <person name="Nunes C.C."/>
            <person name="Sailsbery J."/>
            <person name="Clay B."/>
            <person name="Brown D."/>
            <person name="John T."/>
            <person name="Oh Y."/>
            <person name="Young N."/>
            <person name="Fitzgerald M."/>
            <person name="Haas B.J."/>
            <person name="Zeng Q."/>
            <person name="Young S."/>
            <person name="Adiconis X."/>
            <person name="Fan L."/>
            <person name="Levin J.Z."/>
            <person name="Mitchell T.K."/>
            <person name="Okubara P.A."/>
            <person name="Farman M.L."/>
            <person name="Kohn L.M."/>
            <person name="Birren B."/>
            <person name="Ma L.-J."/>
            <person name="Dean R.A."/>
        </authorList>
    </citation>
    <scope>NUCLEOTIDE SEQUENCE</scope>
    <source>
        <strain evidence="10">R3-111a-1</strain>
    </source>
</reference>
<keyword evidence="3" id="KW-0653">Protein transport</keyword>
<gene>
    <name evidence="10" type="primary">20348100</name>
    <name evidence="9" type="ORF">GGTG_07642</name>
</gene>
<evidence type="ECO:0008006" key="12">
    <source>
        <dbReference type="Google" id="ProtNLM"/>
    </source>
</evidence>
<evidence type="ECO:0000313" key="11">
    <source>
        <dbReference type="Proteomes" id="UP000006039"/>
    </source>
</evidence>
<reference evidence="9" key="3">
    <citation type="submission" date="2010-09" db="EMBL/GenBank/DDBJ databases">
        <title>Annotation of Gaeumannomyces graminis var. tritici R3-111a-1.</title>
        <authorList>
            <consortium name="The Broad Institute Genome Sequencing Platform"/>
            <person name="Ma L.-J."/>
            <person name="Dead R."/>
            <person name="Young S.K."/>
            <person name="Zeng Q."/>
            <person name="Gargeya S."/>
            <person name="Fitzgerald M."/>
            <person name="Haas B."/>
            <person name="Abouelleil A."/>
            <person name="Alvarado L."/>
            <person name="Arachchi H.M."/>
            <person name="Berlin A."/>
            <person name="Brown A."/>
            <person name="Chapman S.B."/>
            <person name="Chen Z."/>
            <person name="Dunbar C."/>
            <person name="Freedman E."/>
            <person name="Gearin G."/>
            <person name="Gellesch M."/>
            <person name="Goldberg J."/>
            <person name="Griggs A."/>
            <person name="Gujja S."/>
            <person name="Heiman D."/>
            <person name="Howarth C."/>
            <person name="Larson L."/>
            <person name="Lui A."/>
            <person name="MacDonald P.J.P."/>
            <person name="Mehta T."/>
            <person name="Montmayeur A."/>
            <person name="Murphy C."/>
            <person name="Neiman D."/>
            <person name="Pearson M."/>
            <person name="Priest M."/>
            <person name="Roberts A."/>
            <person name="Saif S."/>
            <person name="Shea T."/>
            <person name="Shenoy N."/>
            <person name="Sisk P."/>
            <person name="Stolte C."/>
            <person name="Sykes S."/>
            <person name="Yandava C."/>
            <person name="Wortman J."/>
            <person name="Nusbaum C."/>
            <person name="Birren B."/>
        </authorList>
    </citation>
    <scope>NUCLEOTIDE SEQUENCE</scope>
    <source>
        <strain evidence="9">R3-111a-1</strain>
    </source>
</reference>
<dbReference type="Proteomes" id="UP000006039">
    <property type="component" value="Unassembled WGS sequence"/>
</dbReference>
<dbReference type="Pfam" id="PF12783">
    <property type="entry name" value="Sec7-like_HUS"/>
    <property type="match status" value="1"/>
</dbReference>
<evidence type="ECO:0000256" key="3">
    <source>
        <dbReference type="ARBA" id="ARBA00022927"/>
    </source>
</evidence>
<evidence type="ECO:0000256" key="5">
    <source>
        <dbReference type="SAM" id="MobiDB-lite"/>
    </source>
</evidence>
<accession>J3P294</accession>
<keyword evidence="2" id="KW-0813">Transport</keyword>
<protein>
    <recommendedName>
        <fullName evidence="12">Endosomal peripheral membrane protein</fullName>
    </recommendedName>
</protein>
<dbReference type="InterPro" id="IPR032629">
    <property type="entry name" value="DCB_dom"/>
</dbReference>
<evidence type="ECO:0000313" key="10">
    <source>
        <dbReference type="EnsemblFungi" id="EJT73786"/>
    </source>
</evidence>
<dbReference type="HOGENOM" id="CLU_001169_1_0_1"/>
<evidence type="ECO:0000256" key="4">
    <source>
        <dbReference type="SAM" id="Coils"/>
    </source>
</evidence>
<evidence type="ECO:0000256" key="1">
    <source>
        <dbReference type="ARBA" id="ARBA00008144"/>
    </source>
</evidence>
<feature type="domain" description="Mon2 C-terminal" evidence="7">
    <location>
        <begin position="1011"/>
        <end position="1236"/>
    </location>
</feature>
<feature type="compositionally biased region" description="Low complexity" evidence="5">
    <location>
        <begin position="1638"/>
        <end position="1656"/>
    </location>
</feature>
<dbReference type="SUPFAM" id="SSF48371">
    <property type="entry name" value="ARM repeat"/>
    <property type="match status" value="1"/>
</dbReference>
<dbReference type="GeneID" id="20348100"/>
<evidence type="ECO:0000259" key="8">
    <source>
        <dbReference type="Pfam" id="PF16213"/>
    </source>
</evidence>
<feature type="domain" description="Mon2/Sec7/BIG1-like dimerisation and cyclophilin-binding" evidence="8">
    <location>
        <begin position="4"/>
        <end position="175"/>
    </location>
</feature>
<dbReference type="eggNOG" id="KOG1848">
    <property type="taxonomic scope" value="Eukaryota"/>
</dbReference>
<feature type="compositionally biased region" description="Basic and acidic residues" evidence="5">
    <location>
        <begin position="780"/>
        <end position="790"/>
    </location>
</feature>
<dbReference type="GO" id="GO:0015031">
    <property type="term" value="P:protein transport"/>
    <property type="evidence" value="ECO:0007669"/>
    <property type="project" value="UniProtKB-KW"/>
</dbReference>
<dbReference type="Pfam" id="PF16213">
    <property type="entry name" value="DCB"/>
    <property type="match status" value="1"/>
</dbReference>
<dbReference type="VEuPathDB" id="FungiDB:GGTG_07642"/>
<name>J3P294_GAET3</name>
<feature type="region of interest" description="Disordered" evidence="5">
    <location>
        <begin position="780"/>
        <end position="803"/>
    </location>
</feature>
<keyword evidence="4" id="KW-0175">Coiled coil</keyword>
<dbReference type="EnsemblFungi" id="EJT73786">
    <property type="protein sequence ID" value="EJT73786"/>
    <property type="gene ID" value="GGTG_07642"/>
</dbReference>
<dbReference type="STRING" id="644352.J3P294"/>
<dbReference type="InterPro" id="IPR032691">
    <property type="entry name" value="Mon2/Sec7/BIG1-like_HUS"/>
</dbReference>
<evidence type="ECO:0000259" key="7">
    <source>
        <dbReference type="Pfam" id="PF16206"/>
    </source>
</evidence>
<feature type="region of interest" description="Disordered" evidence="5">
    <location>
        <begin position="475"/>
        <end position="506"/>
    </location>
</feature>
<reference evidence="9" key="2">
    <citation type="submission" date="2010-07" db="EMBL/GenBank/DDBJ databases">
        <authorList>
            <consortium name="The Broad Institute Genome Sequencing Platform"/>
            <consortium name="Broad Institute Genome Sequencing Center for Infectious Disease"/>
            <person name="Ma L.-J."/>
            <person name="Dead R."/>
            <person name="Young S."/>
            <person name="Zeng Q."/>
            <person name="Koehrsen M."/>
            <person name="Alvarado L."/>
            <person name="Berlin A."/>
            <person name="Chapman S.B."/>
            <person name="Chen Z."/>
            <person name="Freedman E."/>
            <person name="Gellesch M."/>
            <person name="Goldberg J."/>
            <person name="Griggs A."/>
            <person name="Gujja S."/>
            <person name="Heilman E.R."/>
            <person name="Heiman D."/>
            <person name="Hepburn T."/>
            <person name="Howarth C."/>
            <person name="Jen D."/>
            <person name="Larson L."/>
            <person name="Mehta T."/>
            <person name="Neiman D."/>
            <person name="Pearson M."/>
            <person name="Roberts A."/>
            <person name="Saif S."/>
            <person name="Shea T."/>
            <person name="Shenoy N."/>
            <person name="Sisk P."/>
            <person name="Stolte C."/>
            <person name="Sykes S."/>
            <person name="Walk T."/>
            <person name="White J."/>
            <person name="Yandava C."/>
            <person name="Haas B."/>
            <person name="Nusbaum C."/>
            <person name="Birren B."/>
        </authorList>
    </citation>
    <scope>NUCLEOTIDE SEQUENCE</scope>
    <source>
        <strain evidence="9">R3-111a-1</strain>
    </source>
</reference>
<dbReference type="OrthoDB" id="294853at2759"/>
<keyword evidence="11" id="KW-1185">Reference proteome</keyword>
<evidence type="ECO:0000256" key="2">
    <source>
        <dbReference type="ARBA" id="ARBA00022448"/>
    </source>
</evidence>
<evidence type="ECO:0000313" key="9">
    <source>
        <dbReference type="EMBL" id="EJT73786.1"/>
    </source>
</evidence>
<dbReference type="FunCoup" id="J3P294">
    <property type="interactions" value="736"/>
</dbReference>
<dbReference type="Pfam" id="PF16206">
    <property type="entry name" value="Mon2_C"/>
    <property type="match status" value="1"/>
</dbReference>
<feature type="coiled-coil region" evidence="4">
    <location>
        <begin position="7"/>
        <end position="45"/>
    </location>
</feature>
<dbReference type="GO" id="GO:0005794">
    <property type="term" value="C:Golgi apparatus"/>
    <property type="evidence" value="ECO:0007669"/>
    <property type="project" value="UniProtKB-ARBA"/>
</dbReference>
<dbReference type="InterPro" id="IPR032817">
    <property type="entry name" value="Mon2_C"/>
</dbReference>
<dbReference type="InterPro" id="IPR016024">
    <property type="entry name" value="ARM-type_fold"/>
</dbReference>
<evidence type="ECO:0000259" key="6">
    <source>
        <dbReference type="Pfam" id="PF12783"/>
    </source>
</evidence>
<feature type="compositionally biased region" description="Low complexity" evidence="5">
    <location>
        <begin position="481"/>
        <end position="492"/>
    </location>
</feature>